<keyword evidence="3" id="KW-1185">Reference proteome</keyword>
<evidence type="ECO:0000313" key="2">
    <source>
        <dbReference type="EMBL" id="RFS43550.1"/>
    </source>
</evidence>
<organism evidence="2 3">
    <name type="scientific">Micromonospora craniellae</name>
    <dbReference type="NCBI Taxonomy" id="2294034"/>
    <lineage>
        <taxon>Bacteria</taxon>
        <taxon>Bacillati</taxon>
        <taxon>Actinomycetota</taxon>
        <taxon>Actinomycetes</taxon>
        <taxon>Micromonosporales</taxon>
        <taxon>Micromonosporaceae</taxon>
        <taxon>Micromonospora</taxon>
    </lineage>
</organism>
<protein>
    <submittedName>
        <fullName evidence="2">Sugar phosphate isomerase/epimerase</fullName>
    </submittedName>
</protein>
<dbReference type="Gene3D" id="3.20.20.150">
    <property type="entry name" value="Divalent-metal-dependent TIM barrel enzymes"/>
    <property type="match status" value="1"/>
</dbReference>
<dbReference type="InterPro" id="IPR013022">
    <property type="entry name" value="Xyl_isomerase-like_TIM-brl"/>
</dbReference>
<dbReference type="InterPro" id="IPR050312">
    <property type="entry name" value="IolE/XylAMocC-like"/>
</dbReference>
<comment type="caution">
    <text evidence="2">The sequence shown here is derived from an EMBL/GenBank/DDBJ whole genome shotgun (WGS) entry which is preliminary data.</text>
</comment>
<evidence type="ECO:0000313" key="3">
    <source>
        <dbReference type="Proteomes" id="UP000262621"/>
    </source>
</evidence>
<dbReference type="EMBL" id="QVFU01000054">
    <property type="protein sequence ID" value="RFS43550.1"/>
    <property type="molecule type" value="Genomic_DNA"/>
</dbReference>
<feature type="domain" description="Xylose isomerase-like TIM barrel" evidence="1">
    <location>
        <begin position="19"/>
        <end position="263"/>
    </location>
</feature>
<evidence type="ECO:0000259" key="1">
    <source>
        <dbReference type="Pfam" id="PF01261"/>
    </source>
</evidence>
<proteinExistence type="predicted"/>
<dbReference type="PANTHER" id="PTHR12110:SF21">
    <property type="entry name" value="XYLOSE ISOMERASE-LIKE TIM BARREL DOMAIN-CONTAINING PROTEIN"/>
    <property type="match status" value="1"/>
</dbReference>
<dbReference type="AlphaFoldDB" id="A0A372FSP8"/>
<dbReference type="SUPFAM" id="SSF51658">
    <property type="entry name" value="Xylose isomerase-like"/>
    <property type="match status" value="1"/>
</dbReference>
<dbReference type="Proteomes" id="UP000262621">
    <property type="component" value="Unassembled WGS sequence"/>
</dbReference>
<name>A0A372FSP8_9ACTN</name>
<gene>
    <name evidence="2" type="ORF">D0Q02_27150</name>
</gene>
<dbReference type="Pfam" id="PF01261">
    <property type="entry name" value="AP_endonuc_2"/>
    <property type="match status" value="1"/>
</dbReference>
<sequence length="282" mass="30464">MKMCMATVSIGGGLEEKISAIAAAGFHSIELLDDDLRRSGMTPEECAHRCADLGLTIELYQPFRRAEGVPPGEFREVLSRFHGELDVMRRLSAESILVVSNTDTDADGNRDLSAAQLAILAAAAAEHGMMIMFEALAWGTHISRTADAWDTIQRASHPNLALVVDTFHMNARGEDAGTLAELPPYAIGFLQVADAPRLPMDLLTWSRNHRCFPGEGEFDLPAQVAAAISSGYRGPLSLEIFNPGYRERPADDAAKAGADALRRLIAEVTDASRPVASVGDHR</sequence>
<keyword evidence="2" id="KW-0413">Isomerase</keyword>
<reference evidence="2 3" key="1">
    <citation type="submission" date="2018-08" db="EMBL/GenBank/DDBJ databases">
        <title>Verrucosispora craniellae sp. nov., isolated from a marine sponge in the South China Sea.</title>
        <authorList>
            <person name="Li L."/>
            <person name="Lin H.W."/>
        </authorList>
    </citation>
    <scope>NUCLEOTIDE SEQUENCE [LARGE SCALE GENOMIC DNA]</scope>
    <source>
        <strain evidence="2 3">LHW63014</strain>
    </source>
</reference>
<dbReference type="PANTHER" id="PTHR12110">
    <property type="entry name" value="HYDROXYPYRUVATE ISOMERASE"/>
    <property type="match status" value="1"/>
</dbReference>
<dbReference type="GO" id="GO:0016853">
    <property type="term" value="F:isomerase activity"/>
    <property type="evidence" value="ECO:0007669"/>
    <property type="project" value="UniProtKB-KW"/>
</dbReference>
<accession>A0A372FSP8</accession>
<dbReference type="InterPro" id="IPR036237">
    <property type="entry name" value="Xyl_isomerase-like_sf"/>
</dbReference>
<dbReference type="OrthoDB" id="9780241at2"/>